<keyword evidence="2" id="KW-1185">Reference proteome</keyword>
<accession>A0ACB5TNZ5</accession>
<gene>
    <name evidence="1" type="ORF">Amon02_000906600</name>
</gene>
<comment type="caution">
    <text evidence="1">The sequence shown here is derived from an EMBL/GenBank/DDBJ whole genome shotgun (WGS) entry which is preliminary data.</text>
</comment>
<name>A0ACB5TNZ5_AMBMO</name>
<evidence type="ECO:0000313" key="1">
    <source>
        <dbReference type="EMBL" id="GME92422.1"/>
    </source>
</evidence>
<protein>
    <submittedName>
        <fullName evidence="1">Unnamed protein product</fullName>
    </submittedName>
</protein>
<organism evidence="1 2">
    <name type="scientific">Ambrosiozyma monospora</name>
    <name type="common">Yeast</name>
    <name type="synonym">Endomycopsis monosporus</name>
    <dbReference type="NCBI Taxonomy" id="43982"/>
    <lineage>
        <taxon>Eukaryota</taxon>
        <taxon>Fungi</taxon>
        <taxon>Dikarya</taxon>
        <taxon>Ascomycota</taxon>
        <taxon>Saccharomycotina</taxon>
        <taxon>Pichiomycetes</taxon>
        <taxon>Pichiales</taxon>
        <taxon>Pichiaceae</taxon>
        <taxon>Ambrosiozyma</taxon>
    </lineage>
</organism>
<reference evidence="1" key="1">
    <citation type="submission" date="2023-04" db="EMBL/GenBank/DDBJ databases">
        <title>Ambrosiozyma monospora NBRC 10751.</title>
        <authorList>
            <person name="Ichikawa N."/>
            <person name="Sato H."/>
            <person name="Tonouchi N."/>
        </authorList>
    </citation>
    <scope>NUCLEOTIDE SEQUENCE</scope>
    <source>
        <strain evidence="1">NBRC 10751</strain>
    </source>
</reference>
<evidence type="ECO:0000313" key="2">
    <source>
        <dbReference type="Proteomes" id="UP001165064"/>
    </source>
</evidence>
<dbReference type="Proteomes" id="UP001165064">
    <property type="component" value="Unassembled WGS sequence"/>
</dbReference>
<sequence length="184" mass="19110">MELDQSDIKQLLSNVSSLRTSEFKAIFGPSPSSNNTICTNNNCKSVGPTPVSTAPGSVYSGSIHSAHSAPSSATGIEQQQSISGPHSVLVTPTSAPTQTTTAYDAGSTTRSITSSEASFGGSAMGVSASASVSNGTGAGSAAFSHHLHHQSKKSNRDIENIIVEAGELWRKFAYMESIEEEDED</sequence>
<proteinExistence type="predicted"/>
<dbReference type="EMBL" id="BSXS01008422">
    <property type="protein sequence ID" value="GME92422.1"/>
    <property type="molecule type" value="Genomic_DNA"/>
</dbReference>